<sequence length="130" mass="14183">MINSQISSTLPPTSGCPGGGVAYQDIAILYELSYFPDNSSMAFSQQISNAISSKLFSGSAYQYYQADGIERATRITPIPFSNTVLYNIVSDDNNYGVVQNQNGFASLLERQLNDSQRALANHPTESKISE</sequence>
<proteinExistence type="predicted"/>
<protein>
    <submittedName>
        <fullName evidence="2">Uncharacterized protein</fullName>
    </submittedName>
</protein>
<dbReference type="AlphaFoldDB" id="A0A914ZAM0"/>
<dbReference type="WBParaSite" id="PSU_v2.g9707.t1">
    <property type="protein sequence ID" value="PSU_v2.g9707.t1"/>
    <property type="gene ID" value="PSU_v2.g9707"/>
</dbReference>
<evidence type="ECO:0000313" key="1">
    <source>
        <dbReference type="Proteomes" id="UP000887577"/>
    </source>
</evidence>
<organism evidence="1 2">
    <name type="scientific">Panagrolaimus superbus</name>
    <dbReference type="NCBI Taxonomy" id="310955"/>
    <lineage>
        <taxon>Eukaryota</taxon>
        <taxon>Metazoa</taxon>
        <taxon>Ecdysozoa</taxon>
        <taxon>Nematoda</taxon>
        <taxon>Chromadorea</taxon>
        <taxon>Rhabditida</taxon>
        <taxon>Tylenchina</taxon>
        <taxon>Panagrolaimomorpha</taxon>
        <taxon>Panagrolaimoidea</taxon>
        <taxon>Panagrolaimidae</taxon>
        <taxon>Panagrolaimus</taxon>
    </lineage>
</organism>
<accession>A0A914ZAM0</accession>
<name>A0A914ZAM0_9BILA</name>
<dbReference type="Proteomes" id="UP000887577">
    <property type="component" value="Unplaced"/>
</dbReference>
<keyword evidence="1" id="KW-1185">Reference proteome</keyword>
<reference evidence="2" key="1">
    <citation type="submission" date="2022-11" db="UniProtKB">
        <authorList>
            <consortium name="WormBaseParasite"/>
        </authorList>
    </citation>
    <scope>IDENTIFICATION</scope>
</reference>
<evidence type="ECO:0000313" key="2">
    <source>
        <dbReference type="WBParaSite" id="PSU_v2.g9707.t1"/>
    </source>
</evidence>